<dbReference type="Proteomes" id="UP001610563">
    <property type="component" value="Unassembled WGS sequence"/>
</dbReference>
<name>A0ABR4FJD1_9EURO</name>
<evidence type="ECO:0000313" key="1">
    <source>
        <dbReference type="EMBL" id="KAL2783361.1"/>
    </source>
</evidence>
<comment type="caution">
    <text evidence="1">The sequence shown here is derived from an EMBL/GenBank/DDBJ whole genome shotgun (WGS) entry which is preliminary data.</text>
</comment>
<accession>A0ABR4FJD1</accession>
<evidence type="ECO:0000313" key="2">
    <source>
        <dbReference type="Proteomes" id="UP001610563"/>
    </source>
</evidence>
<feature type="non-terminal residue" evidence="1">
    <location>
        <position position="90"/>
    </location>
</feature>
<keyword evidence="2" id="KW-1185">Reference proteome</keyword>
<reference evidence="1 2" key="1">
    <citation type="submission" date="2024-07" db="EMBL/GenBank/DDBJ databases">
        <title>Section-level genome sequencing and comparative genomics of Aspergillus sections Usti and Cavernicolus.</title>
        <authorList>
            <consortium name="Lawrence Berkeley National Laboratory"/>
            <person name="Nybo J.L."/>
            <person name="Vesth T.C."/>
            <person name="Theobald S."/>
            <person name="Frisvad J.C."/>
            <person name="Larsen T.O."/>
            <person name="Kjaerboelling I."/>
            <person name="Rothschild-Mancinelli K."/>
            <person name="Lyhne E.K."/>
            <person name="Kogle M.E."/>
            <person name="Barry K."/>
            <person name="Clum A."/>
            <person name="Na H."/>
            <person name="Ledsgaard L."/>
            <person name="Lin J."/>
            <person name="Lipzen A."/>
            <person name="Kuo A."/>
            <person name="Riley R."/>
            <person name="Mondo S."/>
            <person name="Labutti K."/>
            <person name="Haridas S."/>
            <person name="Pangalinan J."/>
            <person name="Salamov A.A."/>
            <person name="Simmons B.A."/>
            <person name="Magnuson J.K."/>
            <person name="Chen J."/>
            <person name="Drula E."/>
            <person name="Henrissat B."/>
            <person name="Wiebenga A."/>
            <person name="Lubbers R.J."/>
            <person name="Gomes A.C."/>
            <person name="Makela M.R."/>
            <person name="Stajich J."/>
            <person name="Grigoriev I.V."/>
            <person name="Mortensen U.H."/>
            <person name="De Vries R.P."/>
            <person name="Baker S.E."/>
            <person name="Andersen M.R."/>
        </authorList>
    </citation>
    <scope>NUCLEOTIDE SEQUENCE [LARGE SCALE GENOMIC DNA]</scope>
    <source>
        <strain evidence="1 2">CBS 209.92</strain>
    </source>
</reference>
<proteinExistence type="predicted"/>
<protein>
    <submittedName>
        <fullName evidence="1">Uncharacterized protein</fullName>
    </submittedName>
</protein>
<sequence length="90" mass="10547">MGLFIVTHAAVKAIYMLSKDRDTGQGEIPFYQKKRLCPSFIVIVPMTRLPTIQRPILQYQGCLMKRWRRSDSRVPFPQPARETRKLWAVL</sequence>
<dbReference type="EMBL" id="JBFTWV010000243">
    <property type="protein sequence ID" value="KAL2783361.1"/>
    <property type="molecule type" value="Genomic_DNA"/>
</dbReference>
<gene>
    <name evidence="1" type="ORF">BJX66DRAFT_318652</name>
</gene>
<organism evidence="1 2">
    <name type="scientific">Aspergillus keveii</name>
    <dbReference type="NCBI Taxonomy" id="714993"/>
    <lineage>
        <taxon>Eukaryota</taxon>
        <taxon>Fungi</taxon>
        <taxon>Dikarya</taxon>
        <taxon>Ascomycota</taxon>
        <taxon>Pezizomycotina</taxon>
        <taxon>Eurotiomycetes</taxon>
        <taxon>Eurotiomycetidae</taxon>
        <taxon>Eurotiales</taxon>
        <taxon>Aspergillaceae</taxon>
        <taxon>Aspergillus</taxon>
        <taxon>Aspergillus subgen. Nidulantes</taxon>
    </lineage>
</organism>